<name>A0A949U4S9_9CLOT</name>
<dbReference type="AlphaFoldDB" id="A0A949U4S9"/>
<comment type="caution">
    <text evidence="2">The sequence shown here is derived from an EMBL/GenBank/DDBJ whole genome shotgun (WGS) entry which is preliminary data.</text>
</comment>
<sequence>MKNAKQMLVIASITAGMSLSNKIVYAQQASVNNIKDQSIYNYNLSSKKCVKLGDRGTVIKNIQTALNSYFGKKLLADGIFGPQTKKAVMEIQKKLALKEDGIFGPQTAEALLKYSYNFSVDDKNGFSPANEKIHQLSIETESFSSNTNYYILVNSSDHTCKIYKKTNNLWKQIDSFDIFSGIIDKGVYSLGLNGSNLNFNGIPMNDFTQINGLNVFYSAKSDSGYGLRVSNENAKFISKLPKKTTIQII</sequence>
<accession>A0A949U4S9</accession>
<keyword evidence="3" id="KW-1185">Reference proteome</keyword>
<dbReference type="Proteomes" id="UP000694308">
    <property type="component" value="Unassembled WGS sequence"/>
</dbReference>
<dbReference type="RefSeq" id="WP_218323575.1">
    <property type="nucleotide sequence ID" value="NZ_JAEEGC010000180.1"/>
</dbReference>
<organism evidence="2 3">
    <name type="scientific">Clostridium thailandense</name>
    <dbReference type="NCBI Taxonomy" id="2794346"/>
    <lineage>
        <taxon>Bacteria</taxon>
        <taxon>Bacillati</taxon>
        <taxon>Bacillota</taxon>
        <taxon>Clostridia</taxon>
        <taxon>Eubacteriales</taxon>
        <taxon>Clostridiaceae</taxon>
        <taxon>Clostridium</taxon>
    </lineage>
</organism>
<dbReference type="EMBL" id="JAEEGC010000180">
    <property type="protein sequence ID" value="MBV7276493.1"/>
    <property type="molecule type" value="Genomic_DNA"/>
</dbReference>
<feature type="domain" description="Peptidoglycan binding-like" evidence="1">
    <location>
        <begin position="56"/>
        <end position="111"/>
    </location>
</feature>
<dbReference type="InterPro" id="IPR002477">
    <property type="entry name" value="Peptidoglycan-bd-like"/>
</dbReference>
<proteinExistence type="predicted"/>
<dbReference type="Pfam" id="PF01471">
    <property type="entry name" value="PG_binding_1"/>
    <property type="match status" value="1"/>
</dbReference>
<evidence type="ECO:0000313" key="3">
    <source>
        <dbReference type="Proteomes" id="UP000694308"/>
    </source>
</evidence>
<evidence type="ECO:0000313" key="2">
    <source>
        <dbReference type="EMBL" id="MBV7276493.1"/>
    </source>
</evidence>
<evidence type="ECO:0000259" key="1">
    <source>
        <dbReference type="Pfam" id="PF01471"/>
    </source>
</evidence>
<gene>
    <name evidence="2" type="ORF">I6U48_26815</name>
</gene>
<protein>
    <submittedName>
        <fullName evidence="2">Peptidoglycan-binding protein</fullName>
    </submittedName>
</protein>
<reference evidence="2" key="1">
    <citation type="submission" date="2020-12" db="EMBL/GenBank/DDBJ databases">
        <title>Clostridium thailandense sp. nov., a novel acetogenic bacterium isolated from peat land soil in Thailand.</title>
        <authorList>
            <person name="Chaikitkaew S."/>
            <person name="Birkeland N.K."/>
        </authorList>
    </citation>
    <scope>NUCLEOTIDE SEQUENCE</scope>
    <source>
        <strain evidence="2">PL3</strain>
    </source>
</reference>